<evidence type="ECO:0000313" key="2">
    <source>
        <dbReference type="EMBL" id="BDS07993.1"/>
    </source>
</evidence>
<name>A0AAT9FPW7_9BACT</name>
<gene>
    <name evidence="2" type="ORF">NT6N_30330</name>
</gene>
<evidence type="ECO:0000256" key="1">
    <source>
        <dbReference type="SAM" id="SignalP"/>
    </source>
</evidence>
<reference evidence="2" key="1">
    <citation type="submission" date="2024-07" db="EMBL/GenBank/DDBJ databases">
        <title>Complete genome sequence of Verrucomicrobiaceae bacterium NT6N.</title>
        <authorList>
            <person name="Huang C."/>
            <person name="Takami H."/>
            <person name="Hamasaki K."/>
        </authorList>
    </citation>
    <scope>NUCLEOTIDE SEQUENCE</scope>
    <source>
        <strain evidence="2">NT6N</strain>
    </source>
</reference>
<dbReference type="KEGG" id="osu:NT6N_30330"/>
<dbReference type="EMBL" id="AP026866">
    <property type="protein sequence ID" value="BDS07993.1"/>
    <property type="molecule type" value="Genomic_DNA"/>
</dbReference>
<sequence>MKIHYVVLGSIALLSSINAQTFSIDFRDGTWMHDTPSGVVISHGWGKPSNTTQGYTQGISEVAPGTFLTVKTQFFGTASAGADNFRLDPSNTPGFAFQNAGTGDTNFSVDSNGNTILQNYQRIDFSFSTAVLLDSLRILDIDTASSTGATTQAWRDTVAVELWNGSGPLAPGLNIDPSITLPGSPSRLLQGVTSNGLPYAYANTLGNTSTSNPGQPNDPSSAVYSLSTDAVDGFSLYLWNRGRGSGGKHAVVLQASGSQLRVVPEPSSLSLFAITISMIALRRSRRASI</sequence>
<protein>
    <recommendedName>
        <fullName evidence="3">PEP-CTERM sorting domain-containing protein</fullName>
    </recommendedName>
</protein>
<accession>A0AAT9FPW7</accession>
<evidence type="ECO:0008006" key="3">
    <source>
        <dbReference type="Google" id="ProtNLM"/>
    </source>
</evidence>
<dbReference type="InterPro" id="IPR013424">
    <property type="entry name" value="Ice-binding_C"/>
</dbReference>
<dbReference type="AlphaFoldDB" id="A0AAT9FPW7"/>
<organism evidence="2">
    <name type="scientific">Oceaniferula spumae</name>
    <dbReference type="NCBI Taxonomy" id="2979115"/>
    <lineage>
        <taxon>Bacteria</taxon>
        <taxon>Pseudomonadati</taxon>
        <taxon>Verrucomicrobiota</taxon>
        <taxon>Verrucomicrobiia</taxon>
        <taxon>Verrucomicrobiales</taxon>
        <taxon>Verrucomicrobiaceae</taxon>
        <taxon>Oceaniferula</taxon>
    </lineage>
</organism>
<feature type="signal peptide" evidence="1">
    <location>
        <begin position="1"/>
        <end position="19"/>
    </location>
</feature>
<keyword evidence="1" id="KW-0732">Signal</keyword>
<feature type="chain" id="PRO_5043378146" description="PEP-CTERM sorting domain-containing protein" evidence="1">
    <location>
        <begin position="20"/>
        <end position="289"/>
    </location>
</feature>
<dbReference type="NCBIfam" id="TIGR02595">
    <property type="entry name" value="PEP_CTERM"/>
    <property type="match status" value="1"/>
</dbReference>
<proteinExistence type="predicted"/>